<reference evidence="3" key="1">
    <citation type="journal article" date="2019" name="Int. J. Syst. Evol. Microbiol.">
        <title>The Global Catalogue of Microorganisms (GCM) 10K type strain sequencing project: providing services to taxonomists for standard genome sequencing and annotation.</title>
        <authorList>
            <consortium name="The Broad Institute Genomics Platform"/>
            <consortium name="The Broad Institute Genome Sequencing Center for Infectious Disease"/>
            <person name="Wu L."/>
            <person name="Ma J."/>
        </authorList>
    </citation>
    <scope>NUCLEOTIDE SEQUENCE [LARGE SCALE GENOMIC DNA]</scope>
    <source>
        <strain evidence="3">JCM 14718</strain>
    </source>
</reference>
<protein>
    <submittedName>
        <fullName evidence="2">Uncharacterized protein</fullName>
    </submittedName>
</protein>
<evidence type="ECO:0000313" key="3">
    <source>
        <dbReference type="Proteomes" id="UP001500618"/>
    </source>
</evidence>
<proteinExistence type="predicted"/>
<comment type="caution">
    <text evidence="2">The sequence shown here is derived from an EMBL/GenBank/DDBJ whole genome shotgun (WGS) entry which is preliminary data.</text>
</comment>
<evidence type="ECO:0000256" key="1">
    <source>
        <dbReference type="SAM" id="MobiDB-lite"/>
    </source>
</evidence>
<dbReference type="RefSeq" id="WP_344313204.1">
    <property type="nucleotide sequence ID" value="NZ_BAAANY010000020.1"/>
</dbReference>
<organism evidence="2 3">
    <name type="scientific">Fodinicola feengrottensis</name>
    <dbReference type="NCBI Taxonomy" id="435914"/>
    <lineage>
        <taxon>Bacteria</taxon>
        <taxon>Bacillati</taxon>
        <taxon>Actinomycetota</taxon>
        <taxon>Actinomycetes</taxon>
        <taxon>Mycobacteriales</taxon>
        <taxon>Fodinicola</taxon>
    </lineage>
</organism>
<name>A0ABP4U618_9ACTN</name>
<sequence>MTDRFASAKAIADTVLYEGYLLYPYRASAAKNQARWQFGVLMPPGFASPVRGEYDTCQCECLAEPGKDADLEVLVRFLRLQQRTAQALRPGDVYEDVPSLYAAEGEITTWVEAVAEEVSVKIPVADLIAADSTTALDVPYGQESEPLRSAEGELVGRVVRSRAALHGELRLHAEELDGPFGGVKIHAEIRNTTPWQHPNPYRDAALHAAFVATHALIGVSSGAFLSLLDPPEWAKVAVQECTNVRCWPVLLGAGDAVMASPIILYDFPTIAPESPADLFDGTEIDEILTLRTMAMTDEEKRQARATDPRARALVDRVDSMPGELLERLHGTVRYLRGVTGEPDAPIELRELTDDPTLNGGRELDPGPAFTTDAPWWNPEADSSVDPDTDAVVINGVEVRRGSKVVLRPGARRTDAQDMFLAGMVATVQAVVLDVDGEQYMAVSLDDDPAADLQTSHGRFRYFFPDEVEPYTAVEESR</sequence>
<evidence type="ECO:0000313" key="2">
    <source>
        <dbReference type="EMBL" id="GAA1697662.1"/>
    </source>
</evidence>
<dbReference type="EMBL" id="BAAANY010000020">
    <property type="protein sequence ID" value="GAA1697662.1"/>
    <property type="molecule type" value="Genomic_DNA"/>
</dbReference>
<keyword evidence="3" id="KW-1185">Reference proteome</keyword>
<gene>
    <name evidence="2" type="ORF">GCM10009765_53850</name>
</gene>
<feature type="region of interest" description="Disordered" evidence="1">
    <location>
        <begin position="351"/>
        <end position="386"/>
    </location>
</feature>
<dbReference type="Proteomes" id="UP001500618">
    <property type="component" value="Unassembled WGS sequence"/>
</dbReference>
<accession>A0ABP4U618</accession>